<dbReference type="EMBL" id="ML119669">
    <property type="protein sequence ID" value="RPA82727.1"/>
    <property type="molecule type" value="Genomic_DNA"/>
</dbReference>
<proteinExistence type="predicted"/>
<evidence type="ECO:0000313" key="2">
    <source>
        <dbReference type="Proteomes" id="UP000275078"/>
    </source>
</evidence>
<keyword evidence="2" id="KW-1185">Reference proteome</keyword>
<name>A0A3N4IB72_ASCIM</name>
<reference evidence="1 2" key="1">
    <citation type="journal article" date="2018" name="Nat. Ecol. Evol.">
        <title>Pezizomycetes genomes reveal the molecular basis of ectomycorrhizal truffle lifestyle.</title>
        <authorList>
            <person name="Murat C."/>
            <person name="Payen T."/>
            <person name="Noel B."/>
            <person name="Kuo A."/>
            <person name="Morin E."/>
            <person name="Chen J."/>
            <person name="Kohler A."/>
            <person name="Krizsan K."/>
            <person name="Balestrini R."/>
            <person name="Da Silva C."/>
            <person name="Montanini B."/>
            <person name="Hainaut M."/>
            <person name="Levati E."/>
            <person name="Barry K.W."/>
            <person name="Belfiori B."/>
            <person name="Cichocki N."/>
            <person name="Clum A."/>
            <person name="Dockter R.B."/>
            <person name="Fauchery L."/>
            <person name="Guy J."/>
            <person name="Iotti M."/>
            <person name="Le Tacon F."/>
            <person name="Lindquist E.A."/>
            <person name="Lipzen A."/>
            <person name="Malagnac F."/>
            <person name="Mello A."/>
            <person name="Molinier V."/>
            <person name="Miyauchi S."/>
            <person name="Poulain J."/>
            <person name="Riccioni C."/>
            <person name="Rubini A."/>
            <person name="Sitrit Y."/>
            <person name="Splivallo R."/>
            <person name="Traeger S."/>
            <person name="Wang M."/>
            <person name="Zifcakova L."/>
            <person name="Wipf D."/>
            <person name="Zambonelli A."/>
            <person name="Paolocci F."/>
            <person name="Nowrousian M."/>
            <person name="Ottonello S."/>
            <person name="Baldrian P."/>
            <person name="Spatafora J.W."/>
            <person name="Henrissat B."/>
            <person name="Nagy L.G."/>
            <person name="Aury J.M."/>
            <person name="Wincker P."/>
            <person name="Grigoriev I.V."/>
            <person name="Bonfante P."/>
            <person name="Martin F.M."/>
        </authorList>
    </citation>
    <scope>NUCLEOTIDE SEQUENCE [LARGE SCALE GENOMIC DNA]</scope>
    <source>
        <strain evidence="1 2">RN42</strain>
    </source>
</reference>
<dbReference type="Proteomes" id="UP000275078">
    <property type="component" value="Unassembled WGS sequence"/>
</dbReference>
<gene>
    <name evidence="1" type="ORF">BJ508DRAFT_360944</name>
</gene>
<accession>A0A3N4IB72</accession>
<organism evidence="1 2">
    <name type="scientific">Ascobolus immersus RN42</name>
    <dbReference type="NCBI Taxonomy" id="1160509"/>
    <lineage>
        <taxon>Eukaryota</taxon>
        <taxon>Fungi</taxon>
        <taxon>Dikarya</taxon>
        <taxon>Ascomycota</taxon>
        <taxon>Pezizomycotina</taxon>
        <taxon>Pezizomycetes</taxon>
        <taxon>Pezizales</taxon>
        <taxon>Ascobolaceae</taxon>
        <taxon>Ascobolus</taxon>
    </lineage>
</organism>
<dbReference type="AlphaFoldDB" id="A0A3N4IB72"/>
<sequence length="261" mass="30188">MGGFLTYQRPESSRVMYTQTRPSRMARAVLSRSSLHSGAAAVAMNFFGLRKPTPAEKRTIATYHEEKVKEQREEGGLEDQQMAEQIILHGFRKPGEQPKVRFSGKKDARGLDSRTKESTLPWYLYSLEERLQKEEFRPTKEAQRSRTTQAMKDNFALEVGDGCWSNRYYQLTVFQGADGKTFYMTDFKGSWVTCIVTNGGLEEVCERLEGRFVRAGPFIVATNWHEHGPLKCRAYSLDMRDEIDRNKWCERWMGPMKKNSK</sequence>
<protein>
    <submittedName>
        <fullName evidence="1">Uncharacterized protein</fullName>
    </submittedName>
</protein>
<evidence type="ECO:0000313" key="1">
    <source>
        <dbReference type="EMBL" id="RPA82727.1"/>
    </source>
</evidence>